<name>A0A845ACK0_9SPHN</name>
<evidence type="ECO:0000313" key="10">
    <source>
        <dbReference type="Proteomes" id="UP000460561"/>
    </source>
</evidence>
<evidence type="ECO:0000313" key="9">
    <source>
        <dbReference type="EMBL" id="MXP26721.1"/>
    </source>
</evidence>
<evidence type="ECO:0000256" key="2">
    <source>
        <dbReference type="ARBA" id="ARBA00008335"/>
    </source>
</evidence>
<accession>A0A845ACK0</accession>
<feature type="transmembrane region" description="Helical" evidence="7">
    <location>
        <begin position="105"/>
        <end position="129"/>
    </location>
</feature>
<dbReference type="Pfam" id="PF07690">
    <property type="entry name" value="MFS_1"/>
    <property type="match status" value="1"/>
</dbReference>
<dbReference type="InterPro" id="IPR011701">
    <property type="entry name" value="MFS"/>
</dbReference>
<dbReference type="OrthoDB" id="5858672at2"/>
<dbReference type="PANTHER" id="PTHR23514:SF3">
    <property type="entry name" value="BYPASS OF STOP CODON PROTEIN 6"/>
    <property type="match status" value="1"/>
</dbReference>
<evidence type="ECO:0000256" key="1">
    <source>
        <dbReference type="ARBA" id="ARBA00004127"/>
    </source>
</evidence>
<feature type="transmembrane region" description="Helical" evidence="7">
    <location>
        <begin position="252"/>
        <end position="269"/>
    </location>
</feature>
<feature type="transmembrane region" description="Helical" evidence="7">
    <location>
        <begin position="346"/>
        <end position="365"/>
    </location>
</feature>
<dbReference type="Gene3D" id="1.20.1250.20">
    <property type="entry name" value="MFS general substrate transporter like domains"/>
    <property type="match status" value="2"/>
</dbReference>
<evidence type="ECO:0000259" key="8">
    <source>
        <dbReference type="PROSITE" id="PS50850"/>
    </source>
</evidence>
<dbReference type="InterPro" id="IPR051788">
    <property type="entry name" value="MFS_Transporter"/>
</dbReference>
<dbReference type="InterPro" id="IPR020846">
    <property type="entry name" value="MFS_dom"/>
</dbReference>
<feature type="transmembrane region" description="Helical" evidence="7">
    <location>
        <begin position="281"/>
        <end position="302"/>
    </location>
</feature>
<dbReference type="PANTHER" id="PTHR23514">
    <property type="entry name" value="BYPASS OF STOP CODON PROTEIN 6"/>
    <property type="match status" value="1"/>
</dbReference>
<organism evidence="9 10">
    <name type="scientific">Altericroceibacterium indicum</name>
    <dbReference type="NCBI Taxonomy" id="374177"/>
    <lineage>
        <taxon>Bacteria</taxon>
        <taxon>Pseudomonadati</taxon>
        <taxon>Pseudomonadota</taxon>
        <taxon>Alphaproteobacteria</taxon>
        <taxon>Sphingomonadales</taxon>
        <taxon>Erythrobacteraceae</taxon>
        <taxon>Altericroceibacterium</taxon>
    </lineage>
</organism>
<feature type="transmembrane region" description="Helical" evidence="7">
    <location>
        <begin position="308"/>
        <end position="325"/>
    </location>
</feature>
<comment type="subcellular location">
    <subcellularLocation>
        <location evidence="1">Endomembrane system</location>
        <topology evidence="1">Multi-pass membrane protein</topology>
    </subcellularLocation>
</comment>
<comment type="similarity">
    <text evidence="2">Belongs to the major facilitator superfamily.</text>
</comment>
<dbReference type="GO" id="GO:0022857">
    <property type="term" value="F:transmembrane transporter activity"/>
    <property type="evidence" value="ECO:0007669"/>
    <property type="project" value="InterPro"/>
</dbReference>
<feature type="domain" description="Major facilitator superfamily (MFS) profile" evidence="8">
    <location>
        <begin position="16"/>
        <end position="398"/>
    </location>
</feature>
<feature type="transmembrane region" description="Helical" evidence="7">
    <location>
        <begin position="141"/>
        <end position="160"/>
    </location>
</feature>
<dbReference type="RefSeq" id="WP_160739921.1">
    <property type="nucleotide sequence ID" value="NZ_WTYQ01000004.1"/>
</dbReference>
<dbReference type="PROSITE" id="PS50850">
    <property type="entry name" value="MFS"/>
    <property type="match status" value="1"/>
</dbReference>
<proteinExistence type="inferred from homology"/>
<dbReference type="GO" id="GO:0012505">
    <property type="term" value="C:endomembrane system"/>
    <property type="evidence" value="ECO:0007669"/>
    <property type="project" value="UniProtKB-SubCell"/>
</dbReference>
<evidence type="ECO:0000256" key="5">
    <source>
        <dbReference type="ARBA" id="ARBA00022989"/>
    </source>
</evidence>
<evidence type="ECO:0000256" key="6">
    <source>
        <dbReference type="ARBA" id="ARBA00023136"/>
    </source>
</evidence>
<keyword evidence="10" id="KW-1185">Reference proteome</keyword>
<feature type="transmembrane region" description="Helical" evidence="7">
    <location>
        <begin position="54"/>
        <end position="74"/>
    </location>
</feature>
<keyword evidence="4 7" id="KW-0812">Transmembrane</keyword>
<dbReference type="Proteomes" id="UP000460561">
    <property type="component" value="Unassembled WGS sequence"/>
</dbReference>
<gene>
    <name evidence="9" type="ORF">GRI39_11810</name>
</gene>
<keyword evidence="5 7" id="KW-1133">Transmembrane helix</keyword>
<feature type="transmembrane region" description="Helical" evidence="7">
    <location>
        <begin position="172"/>
        <end position="193"/>
    </location>
</feature>
<feature type="transmembrane region" description="Helical" evidence="7">
    <location>
        <begin position="18"/>
        <end position="42"/>
    </location>
</feature>
<feature type="transmembrane region" description="Helical" evidence="7">
    <location>
        <begin position="214"/>
        <end position="240"/>
    </location>
</feature>
<keyword evidence="6 7" id="KW-0472">Membrane</keyword>
<comment type="caution">
    <text evidence="9">The sequence shown here is derived from an EMBL/GenBank/DDBJ whole genome shotgun (WGS) entry which is preliminary data.</text>
</comment>
<evidence type="ECO:0000256" key="7">
    <source>
        <dbReference type="SAM" id="Phobius"/>
    </source>
</evidence>
<evidence type="ECO:0000256" key="3">
    <source>
        <dbReference type="ARBA" id="ARBA00022448"/>
    </source>
</evidence>
<feature type="transmembrane region" description="Helical" evidence="7">
    <location>
        <begin position="81"/>
        <end position="99"/>
    </location>
</feature>
<evidence type="ECO:0000256" key="4">
    <source>
        <dbReference type="ARBA" id="ARBA00022692"/>
    </source>
</evidence>
<dbReference type="GO" id="GO:0016020">
    <property type="term" value="C:membrane"/>
    <property type="evidence" value="ECO:0007669"/>
    <property type="project" value="TreeGrafter"/>
</dbReference>
<dbReference type="SUPFAM" id="SSF103473">
    <property type="entry name" value="MFS general substrate transporter"/>
    <property type="match status" value="1"/>
</dbReference>
<dbReference type="InterPro" id="IPR036259">
    <property type="entry name" value="MFS_trans_sf"/>
</dbReference>
<sequence length="425" mass="45464">MASSTQPTPVQSTRFLKLLIFLMFASFAMTTDSVGTIIPEVIRDYKLGMTAAGSFHYASMSGIGLAAILLGFLADRFGHKATILLGLGLFCATCALFAVGNSFGIFVLLLFVSGLGIGIFKAGALALIGDISHSTHEHASNMNLVEGFFAIGAVIGPAIVTFSLQNGFSWKMVYLVAAALCLMLVVGTLFAPFPKHRPKAIDEKPADMRDALRLLSDPFALFFAVALMLYVGAEAAIYVWAPTYFADYTGNYVWLAAYLVSIFFILRAVGRFFGAWLLSKLNWTVVVAICSTAMALLFWVGVAGGRDVAVFALPATGIFMSVLYPTMNSTGISCFDKSRHGSIAGFLLFFTCIGAVIAPLAMGAVGDMLGNSDYSMILGSLFATLLAILCLWNVARQPIAKKLAERNAEDYGSIDPADVNVRPIS</sequence>
<dbReference type="EMBL" id="WTYQ01000004">
    <property type="protein sequence ID" value="MXP26721.1"/>
    <property type="molecule type" value="Genomic_DNA"/>
</dbReference>
<protein>
    <submittedName>
        <fullName evidence="9">MFS transporter</fullName>
    </submittedName>
</protein>
<feature type="transmembrane region" description="Helical" evidence="7">
    <location>
        <begin position="377"/>
        <end position="395"/>
    </location>
</feature>
<reference evidence="9 10" key="1">
    <citation type="submission" date="2019-12" db="EMBL/GenBank/DDBJ databases">
        <title>Genomic-based taxomic classification of the family Erythrobacteraceae.</title>
        <authorList>
            <person name="Xu L."/>
        </authorList>
    </citation>
    <scope>NUCLEOTIDE SEQUENCE [LARGE SCALE GENOMIC DNA]</scope>
    <source>
        <strain evidence="9 10">DSM 18604</strain>
    </source>
</reference>
<keyword evidence="3" id="KW-0813">Transport</keyword>
<dbReference type="AlphaFoldDB" id="A0A845ACK0"/>